<evidence type="ECO:0000259" key="6">
    <source>
        <dbReference type="PROSITE" id="PS51186"/>
    </source>
</evidence>
<evidence type="ECO:0000256" key="1">
    <source>
        <dbReference type="ARBA" id="ARBA00022679"/>
    </source>
</evidence>
<keyword evidence="2" id="KW-0012">Acyltransferase</keyword>
<dbReference type="InterPro" id="IPR016181">
    <property type="entry name" value="Acyl_CoA_acyltransferase"/>
</dbReference>
<proteinExistence type="inferred from homology"/>
<comment type="caution">
    <text evidence="7">The sequence shown here is derived from an EMBL/GenBank/DDBJ whole genome shotgun (WGS) entry which is preliminary data.</text>
</comment>
<reference evidence="7" key="1">
    <citation type="submission" date="2021-02" db="EMBL/GenBank/DDBJ databases">
        <authorList>
            <person name="Nowell W R."/>
        </authorList>
    </citation>
    <scope>NUCLEOTIDE SEQUENCE</scope>
</reference>
<sequence length="244" mass="28373">MSLDVSSLIAAGCFLYKIIKNMESIITNNVSDHQTEQFNNTSIINHIHEETNKHIYPCENNNDNESSTKLTDDDELIAKLDILLIDNSLDSNIYFHSYQSEKEMSSIISLISSTLSEPYSIYTYRYFIHNWPDLCILCSDRQTNDLIGAIVSKLDLHKNTLRRGYIAMLAIKKDYRRQKIASKLVLRSIREMIKRGCDEIVLEAEVSNDSALNLYENLGFLREKRLYHYYLNGVDAFRLKLWLK</sequence>
<dbReference type="Pfam" id="PF00583">
    <property type="entry name" value="Acetyltransf_1"/>
    <property type="match status" value="1"/>
</dbReference>
<dbReference type="PANTHER" id="PTHR45896:SF1">
    <property type="entry name" value="N-ALPHA-ACETYLTRANSFERASE 30"/>
    <property type="match status" value="1"/>
</dbReference>
<dbReference type="PROSITE" id="PS51186">
    <property type="entry name" value="GNAT"/>
    <property type="match status" value="1"/>
</dbReference>
<evidence type="ECO:0000256" key="3">
    <source>
        <dbReference type="ARBA" id="ARBA00024025"/>
    </source>
</evidence>
<dbReference type="Proteomes" id="UP000663838">
    <property type="component" value="Unassembled WGS sequence"/>
</dbReference>
<organism evidence="7 10">
    <name type="scientific">Rotaria socialis</name>
    <dbReference type="NCBI Taxonomy" id="392032"/>
    <lineage>
        <taxon>Eukaryota</taxon>
        <taxon>Metazoa</taxon>
        <taxon>Spiralia</taxon>
        <taxon>Gnathifera</taxon>
        <taxon>Rotifera</taxon>
        <taxon>Eurotatoria</taxon>
        <taxon>Bdelloidea</taxon>
        <taxon>Philodinida</taxon>
        <taxon>Philodinidae</taxon>
        <taxon>Rotaria</taxon>
    </lineage>
</organism>
<dbReference type="EMBL" id="CAJOBR010000105">
    <property type="protein sequence ID" value="CAF4465168.1"/>
    <property type="molecule type" value="Genomic_DNA"/>
</dbReference>
<dbReference type="Gene3D" id="3.40.630.30">
    <property type="match status" value="1"/>
</dbReference>
<evidence type="ECO:0000256" key="4">
    <source>
        <dbReference type="ARBA" id="ARBA00071796"/>
    </source>
</evidence>
<dbReference type="Proteomes" id="UP000663851">
    <property type="component" value="Unassembled WGS sequence"/>
</dbReference>
<protein>
    <recommendedName>
        <fullName evidence="4">N-alpha-acetyltransferase 30</fullName>
    </recommendedName>
    <alternativeName>
        <fullName evidence="5">NatC catalytic subunit</fullName>
    </alternativeName>
</protein>
<evidence type="ECO:0000313" key="10">
    <source>
        <dbReference type="Proteomes" id="UP000663851"/>
    </source>
</evidence>
<dbReference type="Proteomes" id="UP000663848">
    <property type="component" value="Unassembled WGS sequence"/>
</dbReference>
<feature type="domain" description="N-acetyltransferase" evidence="6">
    <location>
        <begin position="93"/>
        <end position="244"/>
    </location>
</feature>
<evidence type="ECO:0000313" key="9">
    <source>
        <dbReference type="EMBL" id="CAF4760829.1"/>
    </source>
</evidence>
<dbReference type="SUPFAM" id="SSF55729">
    <property type="entry name" value="Acyl-CoA N-acyltransferases (Nat)"/>
    <property type="match status" value="1"/>
</dbReference>
<accession>A0A820PUV8</accession>
<name>A0A820PUV8_9BILA</name>
<dbReference type="CDD" id="cd04301">
    <property type="entry name" value="NAT_SF"/>
    <property type="match status" value="1"/>
</dbReference>
<dbReference type="GO" id="GO:0031417">
    <property type="term" value="C:NatC complex"/>
    <property type="evidence" value="ECO:0007669"/>
    <property type="project" value="TreeGrafter"/>
</dbReference>
<comment type="similarity">
    <text evidence="3">Belongs to the acetyltransferase family. MAK3 subfamily.</text>
</comment>
<dbReference type="PANTHER" id="PTHR45896">
    <property type="entry name" value="N-ALPHA-ACETYLTRANSFERASE 30"/>
    <property type="match status" value="1"/>
</dbReference>
<evidence type="ECO:0000256" key="5">
    <source>
        <dbReference type="ARBA" id="ARBA00078622"/>
    </source>
</evidence>
<keyword evidence="1" id="KW-0808">Transferase</keyword>
<gene>
    <name evidence="7" type="ORF">HFQ381_LOCUS20758</name>
    <name evidence="8" type="ORF">QYT958_LOCUS1755</name>
    <name evidence="9" type="ORF">TOA249_LOCUS21008</name>
</gene>
<dbReference type="InterPro" id="IPR044542">
    <property type="entry name" value="NAA30-like"/>
</dbReference>
<dbReference type="FunFam" id="3.40.630.30:FF:000199">
    <property type="entry name" value="N-acetyltransferase catalytic subunit, putative"/>
    <property type="match status" value="1"/>
</dbReference>
<dbReference type="AlphaFoldDB" id="A0A820PUV8"/>
<evidence type="ECO:0000256" key="2">
    <source>
        <dbReference type="ARBA" id="ARBA00023315"/>
    </source>
</evidence>
<evidence type="ECO:0000313" key="7">
    <source>
        <dbReference type="EMBL" id="CAF4410288.1"/>
    </source>
</evidence>
<dbReference type="EMBL" id="CAJOBS010001774">
    <property type="protein sequence ID" value="CAF4760829.1"/>
    <property type="molecule type" value="Genomic_DNA"/>
</dbReference>
<dbReference type="GO" id="GO:0004596">
    <property type="term" value="F:protein-N-terminal amino-acid acetyltransferase activity"/>
    <property type="evidence" value="ECO:0007669"/>
    <property type="project" value="InterPro"/>
</dbReference>
<evidence type="ECO:0000313" key="8">
    <source>
        <dbReference type="EMBL" id="CAF4465168.1"/>
    </source>
</evidence>
<dbReference type="EMBL" id="CAJOBO010001801">
    <property type="protein sequence ID" value="CAF4410288.1"/>
    <property type="molecule type" value="Genomic_DNA"/>
</dbReference>
<dbReference type="InterPro" id="IPR000182">
    <property type="entry name" value="GNAT_dom"/>
</dbReference>